<evidence type="ECO:0000256" key="2">
    <source>
        <dbReference type="ARBA" id="ARBA00022840"/>
    </source>
</evidence>
<dbReference type="SUPFAM" id="SSF56112">
    <property type="entry name" value="Protein kinase-like (PK-like)"/>
    <property type="match status" value="1"/>
</dbReference>
<keyword evidence="4" id="KW-0723">Serine/threonine-protein kinase</keyword>
<evidence type="ECO:0000313" key="7">
    <source>
        <dbReference type="Proteomes" id="UP001292094"/>
    </source>
</evidence>
<dbReference type="Proteomes" id="UP001292094">
    <property type="component" value="Unassembled WGS sequence"/>
</dbReference>
<keyword evidence="1 3" id="KW-0547">Nucleotide-binding</keyword>
<dbReference type="GO" id="GO:0005737">
    <property type="term" value="C:cytoplasm"/>
    <property type="evidence" value="ECO:0007669"/>
    <property type="project" value="TreeGrafter"/>
</dbReference>
<sequence>MRGPLFEKTSFIKSVTTRVRKLGGGTFSRVLLVKYKDEDAVLKVGLYNDNFHQQMFNNEAHVLFNLDGAGGAPRLIMAAVNSPMILMTYVPHPTLRDVLLQRTLQSQSQALSMFRSMALAFAQVHELGYVHLDVKKDNILVDITSDFKVYLIDFGKSCSQGDRQGTSPKYNHHMLSIVSMAPQPRKDVSSMSVLMEETFNFLTTDSISDLDPNIFSLC</sequence>
<feature type="binding site" evidence="3">
    <location>
        <position position="43"/>
    </location>
    <ligand>
        <name>ATP</name>
        <dbReference type="ChEBI" id="CHEBI:30616"/>
    </ligand>
</feature>
<accession>A0AAE1PDB8</accession>
<comment type="similarity">
    <text evidence="4">Belongs to the protein kinase superfamily.</text>
</comment>
<keyword evidence="2 3" id="KW-0067">ATP-binding</keyword>
<dbReference type="InterPro" id="IPR017441">
    <property type="entry name" value="Protein_kinase_ATP_BS"/>
</dbReference>
<dbReference type="SMART" id="SM00220">
    <property type="entry name" value="S_TKc"/>
    <property type="match status" value="1"/>
</dbReference>
<evidence type="ECO:0000256" key="3">
    <source>
        <dbReference type="PROSITE-ProRule" id="PRU10141"/>
    </source>
</evidence>
<keyword evidence="4" id="KW-0418">Kinase</keyword>
<dbReference type="PROSITE" id="PS00107">
    <property type="entry name" value="PROTEIN_KINASE_ATP"/>
    <property type="match status" value="1"/>
</dbReference>
<dbReference type="InterPro" id="IPR011009">
    <property type="entry name" value="Kinase-like_dom_sf"/>
</dbReference>
<dbReference type="PANTHER" id="PTHR44167">
    <property type="entry name" value="OVARIAN-SPECIFIC SERINE/THREONINE-PROTEIN KINASE LOK-RELATED"/>
    <property type="match status" value="1"/>
</dbReference>
<dbReference type="Pfam" id="PF00069">
    <property type="entry name" value="Pkinase"/>
    <property type="match status" value="1"/>
</dbReference>
<dbReference type="GO" id="GO:0044773">
    <property type="term" value="P:mitotic DNA damage checkpoint signaling"/>
    <property type="evidence" value="ECO:0007669"/>
    <property type="project" value="TreeGrafter"/>
</dbReference>
<dbReference type="Gene3D" id="1.10.510.10">
    <property type="entry name" value="Transferase(Phosphotransferase) domain 1"/>
    <property type="match status" value="1"/>
</dbReference>
<dbReference type="GO" id="GO:0005524">
    <property type="term" value="F:ATP binding"/>
    <property type="evidence" value="ECO:0007669"/>
    <property type="project" value="UniProtKB-UniRule"/>
</dbReference>
<keyword evidence="7" id="KW-1185">Reference proteome</keyword>
<dbReference type="PROSITE" id="PS00108">
    <property type="entry name" value="PROTEIN_KINASE_ST"/>
    <property type="match status" value="1"/>
</dbReference>
<dbReference type="InterPro" id="IPR008271">
    <property type="entry name" value="Ser/Thr_kinase_AS"/>
</dbReference>
<name>A0AAE1PDB8_9EUCA</name>
<evidence type="ECO:0000259" key="5">
    <source>
        <dbReference type="PROSITE" id="PS50011"/>
    </source>
</evidence>
<feature type="domain" description="Protein kinase" evidence="5">
    <location>
        <begin position="16"/>
        <end position="218"/>
    </location>
</feature>
<dbReference type="GO" id="GO:0004674">
    <property type="term" value="F:protein serine/threonine kinase activity"/>
    <property type="evidence" value="ECO:0007669"/>
    <property type="project" value="UniProtKB-KW"/>
</dbReference>
<proteinExistence type="inferred from homology"/>
<organism evidence="6 7">
    <name type="scientific">Petrolisthes manimaculis</name>
    <dbReference type="NCBI Taxonomy" id="1843537"/>
    <lineage>
        <taxon>Eukaryota</taxon>
        <taxon>Metazoa</taxon>
        <taxon>Ecdysozoa</taxon>
        <taxon>Arthropoda</taxon>
        <taxon>Crustacea</taxon>
        <taxon>Multicrustacea</taxon>
        <taxon>Malacostraca</taxon>
        <taxon>Eumalacostraca</taxon>
        <taxon>Eucarida</taxon>
        <taxon>Decapoda</taxon>
        <taxon>Pleocyemata</taxon>
        <taxon>Anomura</taxon>
        <taxon>Galatheoidea</taxon>
        <taxon>Porcellanidae</taxon>
        <taxon>Petrolisthes</taxon>
    </lineage>
</organism>
<dbReference type="AlphaFoldDB" id="A0AAE1PDB8"/>
<dbReference type="InterPro" id="IPR000719">
    <property type="entry name" value="Prot_kinase_dom"/>
</dbReference>
<reference evidence="6" key="1">
    <citation type="submission" date="2023-11" db="EMBL/GenBank/DDBJ databases">
        <title>Genome assemblies of two species of porcelain crab, Petrolisthes cinctipes and Petrolisthes manimaculis (Anomura: Porcellanidae).</title>
        <authorList>
            <person name="Angst P."/>
        </authorList>
    </citation>
    <scope>NUCLEOTIDE SEQUENCE</scope>
    <source>
        <strain evidence="6">PB745_02</strain>
        <tissue evidence="6">Gill</tissue>
    </source>
</reference>
<evidence type="ECO:0000256" key="1">
    <source>
        <dbReference type="ARBA" id="ARBA00022741"/>
    </source>
</evidence>
<gene>
    <name evidence="6" type="ORF">Pmani_021680</name>
</gene>
<evidence type="ECO:0000256" key="4">
    <source>
        <dbReference type="RuleBase" id="RU000304"/>
    </source>
</evidence>
<dbReference type="PROSITE" id="PS50011">
    <property type="entry name" value="PROTEIN_KINASE_DOM"/>
    <property type="match status" value="1"/>
</dbReference>
<keyword evidence="4" id="KW-0808">Transferase</keyword>
<comment type="caution">
    <text evidence="6">The sequence shown here is derived from an EMBL/GenBank/DDBJ whole genome shotgun (WGS) entry which is preliminary data.</text>
</comment>
<dbReference type="EMBL" id="JAWZYT010002121">
    <property type="protein sequence ID" value="KAK4306495.1"/>
    <property type="molecule type" value="Genomic_DNA"/>
</dbReference>
<evidence type="ECO:0000313" key="6">
    <source>
        <dbReference type="EMBL" id="KAK4306495.1"/>
    </source>
</evidence>
<dbReference type="GO" id="GO:0005634">
    <property type="term" value="C:nucleus"/>
    <property type="evidence" value="ECO:0007669"/>
    <property type="project" value="TreeGrafter"/>
</dbReference>
<protein>
    <recommendedName>
        <fullName evidence="5">Protein kinase domain-containing protein</fullName>
    </recommendedName>
</protein>
<dbReference type="PANTHER" id="PTHR44167:SF24">
    <property type="entry name" value="SERINE_THREONINE-PROTEIN KINASE CHK2"/>
    <property type="match status" value="1"/>
</dbReference>